<dbReference type="Gene3D" id="3.40.50.11500">
    <property type="match status" value="1"/>
</dbReference>
<organism evidence="4 5">
    <name type="scientific">Brachionus plicatilis</name>
    <name type="common">Marine rotifer</name>
    <name type="synonym">Brachionus muelleri</name>
    <dbReference type="NCBI Taxonomy" id="10195"/>
    <lineage>
        <taxon>Eukaryota</taxon>
        <taxon>Metazoa</taxon>
        <taxon>Spiralia</taxon>
        <taxon>Gnathifera</taxon>
        <taxon>Rotifera</taxon>
        <taxon>Eurotatoria</taxon>
        <taxon>Monogononta</taxon>
        <taxon>Pseudotrocha</taxon>
        <taxon>Ploima</taxon>
        <taxon>Brachionidae</taxon>
        <taxon>Brachionus</taxon>
    </lineage>
</organism>
<reference evidence="4 5" key="1">
    <citation type="journal article" date="2018" name="Sci. Rep.">
        <title>Genomic signatures of local adaptation to the degree of environmental predictability in rotifers.</title>
        <authorList>
            <person name="Franch-Gras L."/>
            <person name="Hahn C."/>
            <person name="Garcia-Roger E.M."/>
            <person name="Carmona M.J."/>
            <person name="Serra M."/>
            <person name="Gomez A."/>
        </authorList>
    </citation>
    <scope>NUCLEOTIDE SEQUENCE [LARGE SCALE GENOMIC DNA]</scope>
    <source>
        <strain evidence="4">HYR1</strain>
    </source>
</reference>
<feature type="compositionally biased region" description="Polar residues" evidence="2">
    <location>
        <begin position="12"/>
        <end position="22"/>
    </location>
</feature>
<dbReference type="AlphaFoldDB" id="A0A3M7P7J8"/>
<dbReference type="Proteomes" id="UP000276133">
    <property type="component" value="Unassembled WGS sequence"/>
</dbReference>
<comment type="similarity">
    <text evidence="1">Belongs to the DENND6 family.</text>
</comment>
<dbReference type="InterPro" id="IPR043153">
    <property type="entry name" value="DENN_C"/>
</dbReference>
<dbReference type="GO" id="GO:0055037">
    <property type="term" value="C:recycling endosome"/>
    <property type="evidence" value="ECO:0007669"/>
    <property type="project" value="TreeGrafter"/>
</dbReference>
<dbReference type="EMBL" id="REGN01012710">
    <property type="protein sequence ID" value="RMZ94949.1"/>
    <property type="molecule type" value="Genomic_DNA"/>
</dbReference>
<evidence type="ECO:0000313" key="4">
    <source>
        <dbReference type="EMBL" id="RMZ94949.1"/>
    </source>
</evidence>
<comment type="caution">
    <text evidence="4">The sequence shown here is derived from an EMBL/GenBank/DDBJ whole genome shotgun (WGS) entry which is preliminary data.</text>
</comment>
<accession>A0A3M7P7J8</accession>
<dbReference type="InterPro" id="IPR037516">
    <property type="entry name" value="Tripartite_DENN"/>
</dbReference>
<dbReference type="InterPro" id="IPR024224">
    <property type="entry name" value="DENND6"/>
</dbReference>
<dbReference type="PANTHER" id="PTHR13677:SF0">
    <property type="entry name" value="LD41638P"/>
    <property type="match status" value="1"/>
</dbReference>
<dbReference type="PANTHER" id="PTHR13677">
    <property type="entry name" value="LD41638P"/>
    <property type="match status" value="1"/>
</dbReference>
<dbReference type="PROSITE" id="PS50211">
    <property type="entry name" value="DENN"/>
    <property type="match status" value="1"/>
</dbReference>
<evidence type="ECO:0000256" key="2">
    <source>
        <dbReference type="SAM" id="MobiDB-lite"/>
    </source>
</evidence>
<proteinExistence type="inferred from homology"/>
<keyword evidence="5" id="KW-1185">Reference proteome</keyword>
<dbReference type="InterPro" id="IPR001194">
    <property type="entry name" value="cDENN_dom"/>
</dbReference>
<dbReference type="STRING" id="10195.A0A3M7P7J8"/>
<feature type="region of interest" description="Disordered" evidence="2">
    <location>
        <begin position="1"/>
        <end position="35"/>
    </location>
</feature>
<sequence>MDEISGVASSDDVPSSLPQNLSLKRKSSSKIGSKDSHTLPWDRFSHWVHSILVVTFDIEMGQSIESIYPNNHVKLSQQDRTNICYLSFPDSNSGILGDSHFHFRFRLDTSTSANNFHNFHQYQNLNQTSRSLSTDYENYNSKTLSGLQVERNFMFGYVFFRQVKDKTLKRGYFQKSVVLLSRFPFVSLFNYILGLVALEYFTTGEEVIETACHDIDQWPLLVPGELLSIPILGHYLEVKFPVNIEKYSLPIIYKKDLPSVPITLPPVHEVNLFKCLEPILIHLHLLWEMVLLNEPIVVIANLPSVCSELVQALVSVIWPLKYASDYRPFFTIHNSEFNEYSSKSTSPPGLIIGVTNPFFTKCLQHWPNIIRIADVNKIVQFEPQESLENSKSSKIKKTNNIKVVETKPAVFTKYKPFLNKDKSIIKNILNGSESNRPYEAQSALLRRYFSGLTQIFMIPLERYFSTLMPLHRNIYPFKSLPKLKEFDADEFMRSLRQPGPDLTPSLKGDLPGLYRKFFDSLNFKNWLEQKKIEADKKLELLQIQLLSDYDVNNWIKGKHEIEILDQYMNLKKKMDLIETKRIEASDQNRTRLKSILSSFVSALPEDVRAILK</sequence>
<evidence type="ECO:0000256" key="1">
    <source>
        <dbReference type="ARBA" id="ARBA00007159"/>
    </source>
</evidence>
<feature type="domain" description="UDENN" evidence="3">
    <location>
        <begin position="49"/>
        <end position="537"/>
    </location>
</feature>
<evidence type="ECO:0000259" key="3">
    <source>
        <dbReference type="PROSITE" id="PS50211"/>
    </source>
</evidence>
<evidence type="ECO:0000313" key="5">
    <source>
        <dbReference type="Proteomes" id="UP000276133"/>
    </source>
</evidence>
<dbReference type="OrthoDB" id="10265409at2759"/>
<name>A0A3M7P7J8_BRAPC</name>
<dbReference type="Pfam" id="PF02141">
    <property type="entry name" value="DENN"/>
    <property type="match status" value="1"/>
</dbReference>
<gene>
    <name evidence="4" type="ORF">BpHYR1_022139</name>
</gene>
<dbReference type="GO" id="GO:0005085">
    <property type="term" value="F:guanyl-nucleotide exchange factor activity"/>
    <property type="evidence" value="ECO:0007669"/>
    <property type="project" value="InterPro"/>
</dbReference>
<protein>
    <submittedName>
        <fullName evidence="4">DENND6A-like isoform X1</fullName>
    </submittedName>
</protein>